<name>H2C9K7_9CREN</name>
<proteinExistence type="predicted"/>
<evidence type="ECO:0000313" key="2">
    <source>
        <dbReference type="Proteomes" id="UP000003980"/>
    </source>
</evidence>
<gene>
    <name evidence="1" type="ORF">MetMK1DRAFT_00032790</name>
</gene>
<accession>H2C9K7</accession>
<dbReference type="Proteomes" id="UP000003980">
    <property type="component" value="Unassembled WGS sequence"/>
</dbReference>
<evidence type="ECO:0000313" key="1">
    <source>
        <dbReference type="EMBL" id="EHP68833.1"/>
    </source>
</evidence>
<sequence length="83" mass="9484">MMIRIEVDTEDAEEIARALSVDNVDLPKGMEIKVEWREGKVIVGIEMQGVESILTLRNTADEILTHIDALMKVFNRDRESLRS</sequence>
<organism evidence="1 2">
    <name type="scientific">Metallosphaera yellowstonensis MK1</name>
    <dbReference type="NCBI Taxonomy" id="671065"/>
    <lineage>
        <taxon>Archaea</taxon>
        <taxon>Thermoproteota</taxon>
        <taxon>Thermoprotei</taxon>
        <taxon>Sulfolobales</taxon>
        <taxon>Sulfolobaceae</taxon>
        <taxon>Metallosphaera</taxon>
    </lineage>
</organism>
<dbReference type="AlphaFoldDB" id="H2C9K7"/>
<keyword evidence="2" id="KW-1185">Reference proteome</keyword>
<evidence type="ECO:0008006" key="3">
    <source>
        <dbReference type="Google" id="ProtNLM"/>
    </source>
</evidence>
<dbReference type="STRING" id="671065.MetMK1DRAFT_00032790"/>
<dbReference type="OrthoDB" id="27208at2157"/>
<protein>
    <recommendedName>
        <fullName evidence="3">KEOPS complex Pcc1-like subunit</fullName>
    </recommendedName>
</protein>
<dbReference type="EMBL" id="JH597770">
    <property type="protein sequence ID" value="EHP68833.1"/>
    <property type="molecule type" value="Genomic_DNA"/>
</dbReference>
<dbReference type="eggNOG" id="arCOG01354">
    <property type="taxonomic scope" value="Archaea"/>
</dbReference>
<dbReference type="NCBIfam" id="NF011470">
    <property type="entry name" value="PRK14887.1"/>
    <property type="match status" value="1"/>
</dbReference>
<dbReference type="HOGENOM" id="CLU_191159_0_0_2"/>
<reference evidence="1 2" key="1">
    <citation type="submission" date="2012-01" db="EMBL/GenBank/DDBJ databases">
        <title>Improved High-Quality Draft sequence of Metallosphaera yellowstonensis MK1.</title>
        <authorList>
            <consortium name="US DOE Joint Genome Institute"/>
            <person name="Lucas S."/>
            <person name="Han J."/>
            <person name="Cheng J.-F."/>
            <person name="Goodwin L."/>
            <person name="Pitluck S."/>
            <person name="Peters L."/>
            <person name="Teshima H."/>
            <person name="Detter J.C."/>
            <person name="Han C."/>
            <person name="Tapia R."/>
            <person name="Land M."/>
            <person name="Hauser L."/>
            <person name="Kyrpides N."/>
            <person name="Kozubal M."/>
            <person name="Macur R.E."/>
            <person name="Jay Z."/>
            <person name="Inskeep W."/>
            <person name="Woyke T."/>
        </authorList>
    </citation>
    <scope>NUCLEOTIDE SEQUENCE [LARGE SCALE GENOMIC DNA]</scope>
    <source>
        <strain evidence="1 2">MK1</strain>
    </source>
</reference>